<comment type="caution">
    <text evidence="14">The sequence shown here is derived from an EMBL/GenBank/DDBJ whole genome shotgun (WGS) entry which is preliminary data.</text>
</comment>
<keyword evidence="5" id="KW-0862">Zinc</keyword>
<keyword evidence="7" id="KW-0520">NAD</keyword>
<evidence type="ECO:0000256" key="1">
    <source>
        <dbReference type="ARBA" id="ARBA00012612"/>
    </source>
</evidence>
<evidence type="ECO:0000256" key="8">
    <source>
        <dbReference type="ARBA" id="ARBA00025782"/>
    </source>
</evidence>
<evidence type="ECO:0000256" key="11">
    <source>
        <dbReference type="PROSITE-ProRule" id="PRU00228"/>
    </source>
</evidence>
<evidence type="ECO:0000313" key="14">
    <source>
        <dbReference type="EMBL" id="CAF1190338.1"/>
    </source>
</evidence>
<evidence type="ECO:0000256" key="2">
    <source>
        <dbReference type="ARBA" id="ARBA00022723"/>
    </source>
</evidence>
<dbReference type="AlphaFoldDB" id="A0A814VGA9"/>
<keyword evidence="2" id="KW-0479">Metal-binding</keyword>
<dbReference type="GO" id="GO:0008270">
    <property type="term" value="F:zinc ion binding"/>
    <property type="evidence" value="ECO:0007669"/>
    <property type="project" value="UniProtKB-KW"/>
</dbReference>
<dbReference type="PANTHER" id="PTHR13871">
    <property type="entry name" value="THIOREDOXIN"/>
    <property type="match status" value="1"/>
</dbReference>
<feature type="domain" description="Thioredoxin" evidence="13">
    <location>
        <begin position="232"/>
        <end position="393"/>
    </location>
</feature>
<dbReference type="PANTHER" id="PTHR13871:SF96">
    <property type="entry name" value="THIOREDOXIN DOMAIN-CONTAINING PROTEIN"/>
    <property type="match status" value="1"/>
</dbReference>
<dbReference type="SUPFAM" id="SSF52833">
    <property type="entry name" value="Thioredoxin-like"/>
    <property type="match status" value="2"/>
</dbReference>
<evidence type="ECO:0000259" key="12">
    <source>
        <dbReference type="PROSITE" id="PS50135"/>
    </source>
</evidence>
<comment type="catalytic activity">
    <reaction evidence="10">
        <text>[protein]-dithiol + NADP(+) = [protein]-disulfide + NADPH + H(+)</text>
        <dbReference type="Rhea" id="RHEA:18753"/>
        <dbReference type="Rhea" id="RHEA-COMP:10593"/>
        <dbReference type="Rhea" id="RHEA-COMP:10594"/>
        <dbReference type="ChEBI" id="CHEBI:15378"/>
        <dbReference type="ChEBI" id="CHEBI:29950"/>
        <dbReference type="ChEBI" id="CHEBI:50058"/>
        <dbReference type="ChEBI" id="CHEBI:57783"/>
        <dbReference type="ChEBI" id="CHEBI:58349"/>
        <dbReference type="EC" id="1.8.1.8"/>
    </reaction>
</comment>
<dbReference type="InterPro" id="IPR012336">
    <property type="entry name" value="Thioredoxin-like_fold"/>
</dbReference>
<comment type="similarity">
    <text evidence="8">Belongs to the nucleoredoxin family.</text>
</comment>
<dbReference type="Pfam" id="PF13905">
    <property type="entry name" value="Thioredoxin_8"/>
    <property type="match status" value="2"/>
</dbReference>
<keyword evidence="3" id="KW-0677">Repeat</keyword>
<dbReference type="SUPFAM" id="SSF57850">
    <property type="entry name" value="RING/U-box"/>
    <property type="match status" value="2"/>
</dbReference>
<dbReference type="GO" id="GO:0047134">
    <property type="term" value="F:protein-disulfide reductase [NAD(P)H] activity"/>
    <property type="evidence" value="ECO:0007669"/>
    <property type="project" value="UniProtKB-EC"/>
</dbReference>
<sequence>MATTLKDLLGEELVQYNQSDDKQFQIETNKLDGKNLAFYFSAHWCPPCRQFTPILANAYKNINNEIKSKLDIIFISWDENSQGFDEYLKEMAWKALPFSDRDRAKELGDKFEIQSIPRLIVLSSSFEIITLNGIEEISIGSEEALIKWSEGKSLFWSREAKENEYVWENGICSSCYMKPLIGSRYKCINKQCQINLCKSCLTKIKHEHPLVEYLIPNQKYTLEQIISSIPDLLPSNNAGNILMKAIFENDIKPASTNRSRCIPFCGLRIPRKKKAVTPIVKSMGFYFSAHWCPPCQEFTPMLAEFYKETREKYQSFDIVFLSFDQDEDSFNTYRSQMPWPAVPFNLTDIFAEYFKLQGLPSLIVVSSDGQILSRKGCEDVEQHGIRALQTWSRAERLTPPPPDQYKWTHFACDGCGIKPIVGEKYSCLTCQNYDLCSACAKKGHEHELKLQLQPNDDDHQSK</sequence>
<evidence type="ECO:0000313" key="16">
    <source>
        <dbReference type="Proteomes" id="UP000663860"/>
    </source>
</evidence>
<evidence type="ECO:0000313" key="15">
    <source>
        <dbReference type="EMBL" id="CAF3895540.1"/>
    </source>
</evidence>
<evidence type="ECO:0000256" key="6">
    <source>
        <dbReference type="ARBA" id="ARBA00023002"/>
    </source>
</evidence>
<evidence type="ECO:0000256" key="5">
    <source>
        <dbReference type="ARBA" id="ARBA00022833"/>
    </source>
</evidence>
<dbReference type="Proteomes" id="UP000663868">
    <property type="component" value="Unassembled WGS sequence"/>
</dbReference>
<dbReference type="Proteomes" id="UP000663860">
    <property type="component" value="Unassembled WGS sequence"/>
</dbReference>
<evidence type="ECO:0000256" key="10">
    <source>
        <dbReference type="ARBA" id="ARBA00047804"/>
    </source>
</evidence>
<dbReference type="PROSITE" id="PS51352">
    <property type="entry name" value="THIOREDOXIN_2"/>
    <property type="match status" value="2"/>
</dbReference>
<dbReference type="PROSITE" id="PS50135">
    <property type="entry name" value="ZF_ZZ_2"/>
    <property type="match status" value="1"/>
</dbReference>
<dbReference type="InterPro" id="IPR013766">
    <property type="entry name" value="Thioredoxin_domain"/>
</dbReference>
<organism evidence="14 16">
    <name type="scientific">Adineta steineri</name>
    <dbReference type="NCBI Taxonomy" id="433720"/>
    <lineage>
        <taxon>Eukaryota</taxon>
        <taxon>Metazoa</taxon>
        <taxon>Spiralia</taxon>
        <taxon>Gnathifera</taxon>
        <taxon>Rotifera</taxon>
        <taxon>Eurotatoria</taxon>
        <taxon>Bdelloidea</taxon>
        <taxon>Adinetida</taxon>
        <taxon>Adinetidae</taxon>
        <taxon>Adineta</taxon>
    </lineage>
</organism>
<comment type="catalytic activity">
    <reaction evidence="9">
        <text>[protein]-dithiol + NAD(+) = [protein]-disulfide + NADH + H(+)</text>
        <dbReference type="Rhea" id="RHEA:18749"/>
        <dbReference type="Rhea" id="RHEA-COMP:10593"/>
        <dbReference type="Rhea" id="RHEA-COMP:10594"/>
        <dbReference type="ChEBI" id="CHEBI:15378"/>
        <dbReference type="ChEBI" id="CHEBI:29950"/>
        <dbReference type="ChEBI" id="CHEBI:50058"/>
        <dbReference type="ChEBI" id="CHEBI:57540"/>
        <dbReference type="ChEBI" id="CHEBI:57945"/>
        <dbReference type="EC" id="1.8.1.8"/>
    </reaction>
</comment>
<dbReference type="EMBL" id="CAJOBB010001726">
    <property type="protein sequence ID" value="CAF3895540.1"/>
    <property type="molecule type" value="Genomic_DNA"/>
</dbReference>
<keyword evidence="4 11" id="KW-0863">Zinc-finger</keyword>
<dbReference type="InterPro" id="IPR000433">
    <property type="entry name" value="Znf_ZZ"/>
</dbReference>
<evidence type="ECO:0000256" key="7">
    <source>
        <dbReference type="ARBA" id="ARBA00023027"/>
    </source>
</evidence>
<gene>
    <name evidence="14" type="ORF">IZO911_LOCUS27998</name>
    <name evidence="15" type="ORF">KXQ929_LOCUS22524</name>
</gene>
<feature type="domain" description="ZZ-type" evidence="12">
    <location>
        <begin position="407"/>
        <end position="462"/>
    </location>
</feature>
<dbReference type="EC" id="1.8.1.8" evidence="1"/>
<dbReference type="Pfam" id="PF00569">
    <property type="entry name" value="ZZ"/>
    <property type="match status" value="1"/>
</dbReference>
<proteinExistence type="inferred from homology"/>
<dbReference type="Gene3D" id="3.30.60.90">
    <property type="match status" value="2"/>
</dbReference>
<feature type="domain" description="Thioredoxin" evidence="13">
    <location>
        <begin position="1"/>
        <end position="139"/>
    </location>
</feature>
<protein>
    <recommendedName>
        <fullName evidence="1">protein-disulfide reductase</fullName>
        <ecNumber evidence="1">1.8.1.8</ecNumber>
    </recommendedName>
</protein>
<name>A0A814VGA9_9BILA</name>
<dbReference type="EMBL" id="CAJNOE010000391">
    <property type="protein sequence ID" value="CAF1190338.1"/>
    <property type="molecule type" value="Genomic_DNA"/>
</dbReference>
<dbReference type="InterPro" id="IPR052259">
    <property type="entry name" value="Nucleoredoxin-like"/>
</dbReference>
<reference evidence="14" key="1">
    <citation type="submission" date="2021-02" db="EMBL/GenBank/DDBJ databases">
        <authorList>
            <person name="Nowell W R."/>
        </authorList>
    </citation>
    <scope>NUCLEOTIDE SEQUENCE</scope>
</reference>
<dbReference type="InterPro" id="IPR043145">
    <property type="entry name" value="Znf_ZZ_sf"/>
</dbReference>
<accession>A0A814VGA9</accession>
<evidence type="ECO:0000256" key="9">
    <source>
        <dbReference type="ARBA" id="ARBA00047388"/>
    </source>
</evidence>
<evidence type="ECO:0000256" key="4">
    <source>
        <dbReference type="ARBA" id="ARBA00022771"/>
    </source>
</evidence>
<evidence type="ECO:0000256" key="3">
    <source>
        <dbReference type="ARBA" id="ARBA00022737"/>
    </source>
</evidence>
<dbReference type="Gene3D" id="3.40.30.10">
    <property type="entry name" value="Glutaredoxin"/>
    <property type="match status" value="2"/>
</dbReference>
<evidence type="ECO:0000259" key="13">
    <source>
        <dbReference type="PROSITE" id="PS51352"/>
    </source>
</evidence>
<dbReference type="InterPro" id="IPR036249">
    <property type="entry name" value="Thioredoxin-like_sf"/>
</dbReference>
<dbReference type="SMART" id="SM00291">
    <property type="entry name" value="ZnF_ZZ"/>
    <property type="match status" value="2"/>
</dbReference>
<keyword evidence="6" id="KW-0560">Oxidoreductase</keyword>